<dbReference type="RefSeq" id="XP_030763856.1">
    <property type="nucleotide sequence ID" value="XM_030907996.1"/>
</dbReference>
<proteinExistence type="predicted"/>
<dbReference type="PANTHER" id="PTHR47027:SF20">
    <property type="entry name" value="REVERSE TRANSCRIPTASE-LIKE PROTEIN WITH RNA-DIRECTED DNA POLYMERASE DOMAIN"/>
    <property type="match status" value="1"/>
</dbReference>
<keyword evidence="1" id="KW-1185">Reference proteome</keyword>
<evidence type="ECO:0000313" key="2">
    <source>
        <dbReference type="RefSeq" id="XP_030763856.1"/>
    </source>
</evidence>
<dbReference type="Proteomes" id="UP000504635">
    <property type="component" value="Unplaced"/>
</dbReference>
<dbReference type="GeneID" id="115888310"/>
<dbReference type="InParanoid" id="A0A6J2YKP2"/>
<dbReference type="InterPro" id="IPR043502">
    <property type="entry name" value="DNA/RNA_pol_sf"/>
</dbReference>
<dbReference type="OrthoDB" id="6770762at2759"/>
<dbReference type="KEGG" id="soy:115888310"/>
<dbReference type="PANTHER" id="PTHR47027">
    <property type="entry name" value="REVERSE TRANSCRIPTASE DOMAIN-CONTAINING PROTEIN"/>
    <property type="match status" value="1"/>
</dbReference>
<dbReference type="SUPFAM" id="SSF56672">
    <property type="entry name" value="DNA/RNA polymerases"/>
    <property type="match status" value="1"/>
</dbReference>
<gene>
    <name evidence="2" type="primary">LOC115888310</name>
</gene>
<sequence>MKGKLEKQITNRNEQQGFRRNQSNTDAIFIIKQIKEKAIEFNTPAYICFNDLTQAFDRVRLSDIIIYIPTPGGIRQGDSLSPFLFNLLMDIMIEKVTSMNNGNRMGHNRVSMVCYADDAANIGDRGQYADTAS</sequence>
<reference evidence="2" key="1">
    <citation type="submission" date="2025-08" db="UniProtKB">
        <authorList>
            <consortium name="RefSeq"/>
        </authorList>
    </citation>
    <scope>IDENTIFICATION</scope>
    <source>
        <tissue evidence="2">Gonads</tissue>
    </source>
</reference>
<dbReference type="GO" id="GO:0071897">
    <property type="term" value="P:DNA biosynthetic process"/>
    <property type="evidence" value="ECO:0007669"/>
    <property type="project" value="UniProtKB-ARBA"/>
</dbReference>
<evidence type="ECO:0000313" key="1">
    <source>
        <dbReference type="Proteomes" id="UP000504635"/>
    </source>
</evidence>
<organism evidence="1 2">
    <name type="scientific">Sitophilus oryzae</name>
    <name type="common">Rice weevil</name>
    <name type="synonym">Curculio oryzae</name>
    <dbReference type="NCBI Taxonomy" id="7048"/>
    <lineage>
        <taxon>Eukaryota</taxon>
        <taxon>Metazoa</taxon>
        <taxon>Ecdysozoa</taxon>
        <taxon>Arthropoda</taxon>
        <taxon>Hexapoda</taxon>
        <taxon>Insecta</taxon>
        <taxon>Pterygota</taxon>
        <taxon>Neoptera</taxon>
        <taxon>Endopterygota</taxon>
        <taxon>Coleoptera</taxon>
        <taxon>Polyphaga</taxon>
        <taxon>Cucujiformia</taxon>
        <taxon>Curculionidae</taxon>
        <taxon>Dryophthorinae</taxon>
        <taxon>Sitophilus</taxon>
    </lineage>
</organism>
<protein>
    <submittedName>
        <fullName evidence="2">Uncharacterized protein LOC115888310</fullName>
    </submittedName>
</protein>
<dbReference type="AlphaFoldDB" id="A0A6J2YKP2"/>
<name>A0A6J2YKP2_SITOR</name>
<accession>A0A6J2YKP2</accession>